<feature type="region of interest" description="Disordered" evidence="4">
    <location>
        <begin position="503"/>
        <end position="560"/>
    </location>
</feature>
<evidence type="ECO:0000256" key="3">
    <source>
        <dbReference type="ARBA" id="ARBA00022917"/>
    </source>
</evidence>
<name>A0AAV9J249_CYACA</name>
<evidence type="ECO:0000259" key="5">
    <source>
        <dbReference type="PROSITE" id="PS50250"/>
    </source>
</evidence>
<evidence type="ECO:0000313" key="7">
    <source>
        <dbReference type="Proteomes" id="UP001301350"/>
    </source>
</evidence>
<evidence type="ECO:0000256" key="1">
    <source>
        <dbReference type="ARBA" id="ARBA00022490"/>
    </source>
</evidence>
<dbReference type="Proteomes" id="UP001301350">
    <property type="component" value="Unassembled WGS sequence"/>
</dbReference>
<evidence type="ECO:0000256" key="4">
    <source>
        <dbReference type="SAM" id="MobiDB-lite"/>
    </source>
</evidence>
<keyword evidence="7" id="KW-1185">Reference proteome</keyword>
<dbReference type="SUPFAM" id="SSF46785">
    <property type="entry name" value="Winged helix' DNA-binding domain"/>
    <property type="match status" value="1"/>
</dbReference>
<feature type="compositionally biased region" description="Low complexity" evidence="4">
    <location>
        <begin position="535"/>
        <end position="560"/>
    </location>
</feature>
<reference evidence="6 7" key="1">
    <citation type="submission" date="2022-07" db="EMBL/GenBank/DDBJ databases">
        <title>Genome-wide signatures of adaptation to extreme environments.</title>
        <authorList>
            <person name="Cho C.H."/>
            <person name="Yoon H.S."/>
        </authorList>
    </citation>
    <scope>NUCLEOTIDE SEQUENCE [LARGE SCALE GENOMIC DNA]</scope>
    <source>
        <strain evidence="6 7">DBV 063 E5</strain>
    </source>
</reference>
<dbReference type="InterPro" id="IPR000717">
    <property type="entry name" value="PCI_dom"/>
</dbReference>
<keyword evidence="3" id="KW-0648">Protein biosynthesis</keyword>
<comment type="caution">
    <text evidence="6">The sequence shown here is derived from an EMBL/GenBank/DDBJ whole genome shotgun (WGS) entry which is preliminary data.</text>
</comment>
<keyword evidence="2" id="KW-0396">Initiation factor</keyword>
<accession>A0AAV9J249</accession>
<keyword evidence="1" id="KW-0963">Cytoplasm</keyword>
<organism evidence="6 7">
    <name type="scientific">Cyanidium caldarium</name>
    <name type="common">Red alga</name>
    <dbReference type="NCBI Taxonomy" id="2771"/>
    <lineage>
        <taxon>Eukaryota</taxon>
        <taxon>Rhodophyta</taxon>
        <taxon>Bangiophyceae</taxon>
        <taxon>Cyanidiales</taxon>
        <taxon>Cyanidiaceae</taxon>
        <taxon>Cyanidium</taxon>
    </lineage>
</organism>
<evidence type="ECO:0000313" key="6">
    <source>
        <dbReference type="EMBL" id="KAK4538361.1"/>
    </source>
</evidence>
<dbReference type="GO" id="GO:0005852">
    <property type="term" value="C:eukaryotic translation initiation factor 3 complex"/>
    <property type="evidence" value="ECO:0007669"/>
    <property type="project" value="InterPro"/>
</dbReference>
<gene>
    <name evidence="6" type="ORF">CDCA_CDCA17G4386</name>
</gene>
<feature type="domain" description="PCI" evidence="5">
    <location>
        <begin position="295"/>
        <end position="473"/>
    </location>
</feature>
<dbReference type="InterPro" id="IPR036390">
    <property type="entry name" value="WH_DNA-bd_sf"/>
</dbReference>
<proteinExistence type="predicted"/>
<dbReference type="InterPro" id="IPR016650">
    <property type="entry name" value="eIF3e"/>
</dbReference>
<dbReference type="Pfam" id="PF09440">
    <property type="entry name" value="eIF3_N"/>
    <property type="match status" value="1"/>
</dbReference>
<dbReference type="AlphaFoldDB" id="A0AAV9J249"/>
<evidence type="ECO:0000256" key="2">
    <source>
        <dbReference type="ARBA" id="ARBA00022540"/>
    </source>
</evidence>
<dbReference type="SMART" id="SM00088">
    <property type="entry name" value="PINT"/>
    <property type="match status" value="1"/>
</dbReference>
<dbReference type="PIRSF" id="PIRSF016255">
    <property type="entry name" value="eIF3e_su6"/>
    <property type="match status" value="1"/>
</dbReference>
<dbReference type="Pfam" id="PF01399">
    <property type="entry name" value="PCI"/>
    <property type="match status" value="1"/>
</dbReference>
<dbReference type="InterPro" id="IPR019010">
    <property type="entry name" value="eIF3e_N"/>
</dbReference>
<dbReference type="GO" id="GO:0003743">
    <property type="term" value="F:translation initiation factor activity"/>
    <property type="evidence" value="ECO:0007669"/>
    <property type="project" value="UniProtKB-KW"/>
</dbReference>
<sequence>MAWYDLTPILAGSLDRHLILILLHSLEEHASEAYDKREVLVAKLDVLVKTNMIDYALEVLRDCQAAGVGAERLRAGHVSEEALQERREKILMALRTLRVEVAPILQAVEEAVVRAARQAQRAAVEQNGDAAGAEHAASEDQADEPTATTDLSLLSDADLQQLRRAHASITADTIEALYEYGKFQFDCGNYAEARDVLRLYRVLNSGAHAERILAAQWGTLACEILEEHWERALRELNALRELIDTPPVDMRGTLNPLQELQERTWLLHWGLFVFFRHPHGRNVLLDWVFPQYASTAPSSSPSSSTTTTGGAGHTERYLDVIETNCPHLLRYVIVAAVTVQRKQRRAMLRDLARVIEVSRDDLADDPLVALLRSMYVDFDLATAPTGLQQCEEAMRQDLFLRDLREPFLEHARQLVLETYGRLYECLDMQVLADKLYLPPEQAEKWVVDWIRTARVDAKIDDRTNQILMGHRAGSVYDQVVDATRSLLYRTTALGHAMDRDRVAATEAPRAHRGPVGRPPRGRGLYRGGSRGGGAAMRAAPGASANAPTAVASTGGSAAGR</sequence>
<dbReference type="PROSITE" id="PS50250">
    <property type="entry name" value="PCI"/>
    <property type="match status" value="1"/>
</dbReference>
<feature type="region of interest" description="Disordered" evidence="4">
    <location>
        <begin position="124"/>
        <end position="146"/>
    </location>
</feature>
<protein>
    <recommendedName>
        <fullName evidence="5">PCI domain-containing protein</fullName>
    </recommendedName>
</protein>
<feature type="compositionally biased region" description="Gly residues" evidence="4">
    <location>
        <begin position="524"/>
        <end position="534"/>
    </location>
</feature>
<dbReference type="EMBL" id="JANCYW010000017">
    <property type="protein sequence ID" value="KAK4538361.1"/>
    <property type="molecule type" value="Genomic_DNA"/>
</dbReference>
<dbReference type="PANTHER" id="PTHR10317">
    <property type="entry name" value="EUKARYOTIC TRANSLATION INITIATION FACTOR 3 SUBUNIT E"/>
    <property type="match status" value="1"/>
</dbReference>
<dbReference type="SMART" id="SM01186">
    <property type="entry name" value="eIF3_N"/>
    <property type="match status" value="1"/>
</dbReference>